<keyword evidence="2" id="KW-0479">Metal-binding</keyword>
<comment type="similarity">
    <text evidence="1">Belongs to the TfdA dioxygenase family.</text>
</comment>
<evidence type="ECO:0000313" key="7">
    <source>
        <dbReference type="EMBL" id="SVB49368.1"/>
    </source>
</evidence>
<dbReference type="EMBL" id="UINC01044219">
    <property type="protein sequence ID" value="SVB49368.1"/>
    <property type="molecule type" value="Genomic_DNA"/>
</dbReference>
<sequence length="213" mass="23978">MTYEAINVKPLNPVIGAEISGVDISKPLGNQLYQEIHDALMEHQVLFFRDQEMTLDEHMAFGKLFGELHIHPSAKKTQNRPEIITIRSDERSKAVAGMKWHSDVSCDEEPPMGSILHLHTIPETGGDTMFASMYAAYNALSQPMKDFLDGLQAWHESAHVHRDRLGHKGELRDGNDSYPVSLHPIVRTHPVTGRKCLFVNENFTTRVDGLTPN</sequence>
<protein>
    <recommendedName>
        <fullName evidence="6">TauD/TfdA-like domain-containing protein</fullName>
    </recommendedName>
</protein>
<evidence type="ECO:0000256" key="1">
    <source>
        <dbReference type="ARBA" id="ARBA00005896"/>
    </source>
</evidence>
<dbReference type="GO" id="GO:0006790">
    <property type="term" value="P:sulfur compound metabolic process"/>
    <property type="evidence" value="ECO:0007669"/>
    <property type="project" value="TreeGrafter"/>
</dbReference>
<reference evidence="7" key="1">
    <citation type="submission" date="2018-05" db="EMBL/GenBank/DDBJ databases">
        <authorList>
            <person name="Lanie J.A."/>
            <person name="Ng W.-L."/>
            <person name="Kazmierczak K.M."/>
            <person name="Andrzejewski T.M."/>
            <person name="Davidsen T.M."/>
            <person name="Wayne K.J."/>
            <person name="Tettelin H."/>
            <person name="Glass J.I."/>
            <person name="Rusch D."/>
            <person name="Podicherti R."/>
            <person name="Tsui H.-C.T."/>
            <person name="Winkler M.E."/>
        </authorList>
    </citation>
    <scope>NUCLEOTIDE SEQUENCE</scope>
</reference>
<evidence type="ECO:0000256" key="4">
    <source>
        <dbReference type="ARBA" id="ARBA00023002"/>
    </source>
</evidence>
<feature type="domain" description="TauD/TfdA-like" evidence="6">
    <location>
        <begin position="8"/>
        <end position="212"/>
    </location>
</feature>
<dbReference type="GO" id="GO:0000908">
    <property type="term" value="F:taurine dioxygenase activity"/>
    <property type="evidence" value="ECO:0007669"/>
    <property type="project" value="TreeGrafter"/>
</dbReference>
<keyword evidence="3" id="KW-0223">Dioxygenase</keyword>
<evidence type="ECO:0000259" key="6">
    <source>
        <dbReference type="Pfam" id="PF02668"/>
    </source>
</evidence>
<organism evidence="7">
    <name type="scientific">marine metagenome</name>
    <dbReference type="NCBI Taxonomy" id="408172"/>
    <lineage>
        <taxon>unclassified sequences</taxon>
        <taxon>metagenomes</taxon>
        <taxon>ecological metagenomes</taxon>
    </lineage>
</organism>
<proteinExistence type="inferred from homology"/>
<dbReference type="Gene3D" id="3.60.130.10">
    <property type="entry name" value="Clavaminate synthase-like"/>
    <property type="match status" value="1"/>
</dbReference>
<dbReference type="Pfam" id="PF02668">
    <property type="entry name" value="TauD"/>
    <property type="match status" value="1"/>
</dbReference>
<evidence type="ECO:0000256" key="3">
    <source>
        <dbReference type="ARBA" id="ARBA00022964"/>
    </source>
</evidence>
<dbReference type="GO" id="GO:0005737">
    <property type="term" value="C:cytoplasm"/>
    <property type="evidence" value="ECO:0007669"/>
    <property type="project" value="TreeGrafter"/>
</dbReference>
<dbReference type="AlphaFoldDB" id="A0A382EF81"/>
<dbReference type="InterPro" id="IPR003819">
    <property type="entry name" value="TauD/TfdA-like"/>
</dbReference>
<keyword evidence="4" id="KW-0560">Oxidoreductase</keyword>
<accession>A0A382EF81</accession>
<dbReference type="GO" id="GO:0046872">
    <property type="term" value="F:metal ion binding"/>
    <property type="evidence" value="ECO:0007669"/>
    <property type="project" value="UniProtKB-KW"/>
</dbReference>
<dbReference type="InterPro" id="IPR051323">
    <property type="entry name" value="AtsK-like"/>
</dbReference>
<dbReference type="PANTHER" id="PTHR30468">
    <property type="entry name" value="ALPHA-KETOGLUTARATE-DEPENDENT SULFONATE DIOXYGENASE"/>
    <property type="match status" value="1"/>
</dbReference>
<gene>
    <name evidence="7" type="ORF">METZ01_LOCUS202222</name>
</gene>
<name>A0A382EF81_9ZZZZ</name>
<feature type="non-terminal residue" evidence="7">
    <location>
        <position position="213"/>
    </location>
</feature>
<dbReference type="SUPFAM" id="SSF51197">
    <property type="entry name" value="Clavaminate synthase-like"/>
    <property type="match status" value="1"/>
</dbReference>
<dbReference type="InterPro" id="IPR042098">
    <property type="entry name" value="TauD-like_sf"/>
</dbReference>
<evidence type="ECO:0000256" key="2">
    <source>
        <dbReference type="ARBA" id="ARBA00022723"/>
    </source>
</evidence>
<keyword evidence="5" id="KW-0408">Iron</keyword>
<dbReference type="PANTHER" id="PTHR30468:SF1">
    <property type="entry name" value="ALPHA-KETOGLUTARATE-DEPENDENT SULFONATE DIOXYGENASE"/>
    <property type="match status" value="1"/>
</dbReference>
<evidence type="ECO:0000256" key="5">
    <source>
        <dbReference type="ARBA" id="ARBA00023004"/>
    </source>
</evidence>